<sequence length="48" mass="5455">MRTSSEDTTDSLTNYFTNYINKIKKAIEMEVLKIRDVEGTADVKSNLA</sequence>
<dbReference type="EMBL" id="CP014639">
    <property type="protein sequence ID" value="ANH78247.1"/>
    <property type="molecule type" value="Genomic_DNA"/>
</dbReference>
<accession>A0A1A9HU62</accession>
<organism evidence="1 2">
    <name type="scientific">Candidatus Chlamydia sanziniae</name>
    <dbReference type="NCBI Taxonomy" id="1806891"/>
    <lineage>
        <taxon>Bacteria</taxon>
        <taxon>Pseudomonadati</taxon>
        <taxon>Chlamydiota</taxon>
        <taxon>Chlamydiia</taxon>
        <taxon>Chlamydiales</taxon>
        <taxon>Chlamydiaceae</taxon>
        <taxon>Chlamydia/Chlamydophila group</taxon>
        <taxon>Chlamydia</taxon>
    </lineage>
</organism>
<evidence type="ECO:0000313" key="2">
    <source>
        <dbReference type="Proteomes" id="UP000078162"/>
    </source>
</evidence>
<gene>
    <name evidence="1" type="ORF">Cs308_0071</name>
</gene>
<proteinExistence type="predicted"/>
<keyword evidence="2" id="KW-1185">Reference proteome</keyword>
<dbReference type="AlphaFoldDB" id="A0A1A9HU62"/>
<reference evidence="2" key="1">
    <citation type="submission" date="2016-03" db="EMBL/GenBank/DDBJ databases">
        <title>Culture-independent genomics supports pathogen discovery for uncultivable bacteria within the genus Chlamydia.</title>
        <authorList>
            <person name="Taylor-Brown A."/>
            <person name="Bachmann N.L."/>
            <person name="Borel N."/>
            <person name="Polkinghorne A."/>
        </authorList>
    </citation>
    <scope>NUCLEOTIDE SEQUENCE [LARGE SCALE GENOMIC DNA]</scope>
    <source>
        <strain evidence="2">2742-308</strain>
    </source>
</reference>
<protein>
    <submittedName>
        <fullName evidence="1">Uncharacterized protein</fullName>
    </submittedName>
</protein>
<name>A0A1A9HU62_9CHLA</name>
<evidence type="ECO:0000313" key="1">
    <source>
        <dbReference type="EMBL" id="ANH78247.1"/>
    </source>
</evidence>
<dbReference type="Proteomes" id="UP000078162">
    <property type="component" value="Chromosome"/>
</dbReference>
<dbReference type="KEGG" id="csaz:Cs308_0071"/>